<evidence type="ECO:0000313" key="4">
    <source>
        <dbReference type="EMBL" id="AEF54715.1"/>
    </source>
</evidence>
<dbReference type="InterPro" id="IPR052020">
    <property type="entry name" value="Cyclic_di-GMP/3'3'-cGAMP_PDE"/>
</dbReference>
<gene>
    <name evidence="4" type="ordered locus">Mar181_1677</name>
</gene>
<keyword evidence="5" id="KW-1185">Reference proteome</keyword>
<dbReference type="SMART" id="SM00448">
    <property type="entry name" value="REC"/>
    <property type="match status" value="1"/>
</dbReference>
<dbReference type="Pfam" id="PF00072">
    <property type="entry name" value="Response_reg"/>
    <property type="match status" value="1"/>
</dbReference>
<dbReference type="Gene3D" id="3.40.50.2300">
    <property type="match status" value="1"/>
</dbReference>
<dbReference type="GO" id="GO:0000160">
    <property type="term" value="P:phosphorelay signal transduction system"/>
    <property type="evidence" value="ECO:0007669"/>
    <property type="project" value="InterPro"/>
</dbReference>
<name>F6CZX5_MARPP</name>
<evidence type="ECO:0000259" key="2">
    <source>
        <dbReference type="PROSITE" id="PS50110"/>
    </source>
</evidence>
<organism evidence="4 5">
    <name type="scientific">Marinomonas posidonica (strain CECT 7376 / NCIMB 14433 / IVIA-Po-181)</name>
    <dbReference type="NCBI Taxonomy" id="491952"/>
    <lineage>
        <taxon>Bacteria</taxon>
        <taxon>Pseudomonadati</taxon>
        <taxon>Pseudomonadota</taxon>
        <taxon>Gammaproteobacteria</taxon>
        <taxon>Oceanospirillales</taxon>
        <taxon>Oceanospirillaceae</taxon>
        <taxon>Marinomonas</taxon>
    </lineage>
</organism>
<dbReference type="HOGENOM" id="CLU_000445_92_10_6"/>
<feature type="domain" description="Response regulatory" evidence="2">
    <location>
        <begin position="16"/>
        <end position="131"/>
    </location>
</feature>
<dbReference type="InterPro" id="IPR011006">
    <property type="entry name" value="CheY-like_superfamily"/>
</dbReference>
<dbReference type="PROSITE" id="PS50110">
    <property type="entry name" value="RESPONSE_REGULATORY"/>
    <property type="match status" value="1"/>
</dbReference>
<dbReference type="KEGG" id="mpc:Mar181_1677"/>
<dbReference type="RefSeq" id="WP_013796190.1">
    <property type="nucleotide sequence ID" value="NC_015559.1"/>
</dbReference>
<dbReference type="SUPFAM" id="SSF52172">
    <property type="entry name" value="CheY-like"/>
    <property type="match status" value="1"/>
</dbReference>
<dbReference type="OrthoDB" id="9802066at2"/>
<evidence type="ECO:0000259" key="3">
    <source>
        <dbReference type="PROSITE" id="PS51832"/>
    </source>
</evidence>
<evidence type="ECO:0000313" key="5">
    <source>
        <dbReference type="Proteomes" id="UP000009230"/>
    </source>
</evidence>
<reference evidence="4 5" key="1">
    <citation type="journal article" date="2012" name="Stand. Genomic Sci.">
        <title>Complete genome sequence of Marinomonas posidonica type strain (IVIA-Po-181(T)).</title>
        <authorList>
            <person name="Lucas-Elio P."/>
            <person name="Goodwin L."/>
            <person name="Woyke T."/>
            <person name="Pitluck S."/>
            <person name="Nolan M."/>
            <person name="Kyrpides N.C."/>
            <person name="Detter J.C."/>
            <person name="Copeland A."/>
            <person name="Lu M."/>
            <person name="Bruce D."/>
            <person name="Detter C."/>
            <person name="Tapia R."/>
            <person name="Han S."/>
            <person name="Land M.L."/>
            <person name="Ivanova N."/>
            <person name="Mikhailova N."/>
            <person name="Johnston A.W."/>
            <person name="Sanchez-Amat A."/>
        </authorList>
    </citation>
    <scope>NUCLEOTIDE SEQUENCE [LARGE SCALE GENOMIC DNA]</scope>
    <source>
        <strain evidence="5">CECT 7376 / NCIMB 14433 / IVIA-Po-181</strain>
    </source>
</reference>
<protein>
    <submittedName>
        <fullName evidence="4">Response regulator receiver protein</fullName>
    </submittedName>
</protein>
<dbReference type="EMBL" id="CP002771">
    <property type="protein sequence ID" value="AEF54715.1"/>
    <property type="molecule type" value="Genomic_DNA"/>
</dbReference>
<sequence>MSHENTEIESIREASTLLLVDDEQNVLSSLKRLFRKSNYTILTANSGQEGLDLLANHSVQVIISDARMPEMSGPEFLAIVAEQYPDTIRILLTGQADIESVIDAINRGKVSNYIQKPWDDDHIKELVSDAFNTVNLKSENENLHHLLAAKNKELIEKNKTLEATVKERTQKIVEINGALQENYKSTVDLFANLLDMRTPSPHPNTNIPNIITLVSDIAEVLKVPLREQVHLKRAAKMRYMSQVSFNDELLLTPYALLSDEQKEQYEQYPITGANLIKNIRPLVPVAEIILHHKEYLNGEGYPQGEKAENISLSARILTVVNDYIELRVGRMLENPLTNNEALDFLASKAGSHYDTSAVEALTSSLSLLKTTKPISDIGVDSKQLQTGMMLARDLTNSHGDILLPKGIELAESTIILLTKLEQNNDSDFQFFVDIPVGLEIPKTLLEQTQTS</sequence>
<dbReference type="AlphaFoldDB" id="F6CZX5"/>
<dbReference type="Pfam" id="PF13487">
    <property type="entry name" value="HD_5"/>
    <property type="match status" value="1"/>
</dbReference>
<dbReference type="Proteomes" id="UP000009230">
    <property type="component" value="Chromosome"/>
</dbReference>
<keyword evidence="1" id="KW-0597">Phosphoprotein</keyword>
<feature type="modified residue" description="4-aspartylphosphate" evidence="1">
    <location>
        <position position="65"/>
    </location>
</feature>
<dbReference type="CDD" id="cd17569">
    <property type="entry name" value="REC_HupR-like"/>
    <property type="match status" value="1"/>
</dbReference>
<dbReference type="Gene3D" id="1.10.3210.10">
    <property type="entry name" value="Hypothetical protein af1432"/>
    <property type="match status" value="1"/>
</dbReference>
<dbReference type="eggNOG" id="COG3437">
    <property type="taxonomic scope" value="Bacteria"/>
</dbReference>
<dbReference type="PANTHER" id="PTHR45228">
    <property type="entry name" value="CYCLIC DI-GMP PHOSPHODIESTERASE TM_0186-RELATED"/>
    <property type="match status" value="1"/>
</dbReference>
<proteinExistence type="predicted"/>
<dbReference type="PROSITE" id="PS51832">
    <property type="entry name" value="HD_GYP"/>
    <property type="match status" value="1"/>
</dbReference>
<evidence type="ECO:0000256" key="1">
    <source>
        <dbReference type="PROSITE-ProRule" id="PRU00169"/>
    </source>
</evidence>
<dbReference type="PANTHER" id="PTHR45228:SF8">
    <property type="entry name" value="TWO-COMPONENT RESPONSE REGULATOR-RELATED"/>
    <property type="match status" value="1"/>
</dbReference>
<accession>F6CZX5</accession>
<dbReference type="STRING" id="491952.Mar181_1677"/>
<dbReference type="SUPFAM" id="SSF109604">
    <property type="entry name" value="HD-domain/PDEase-like"/>
    <property type="match status" value="1"/>
</dbReference>
<dbReference type="InterPro" id="IPR001789">
    <property type="entry name" value="Sig_transdc_resp-reg_receiver"/>
</dbReference>
<dbReference type="InterPro" id="IPR037522">
    <property type="entry name" value="HD_GYP_dom"/>
</dbReference>
<feature type="domain" description="HD-GYP" evidence="3">
    <location>
        <begin position="179"/>
        <end position="377"/>
    </location>
</feature>